<sequence length="1357" mass="152940">MLHSVKQTNFVEVPLRETTAPKWKELAINTGAAQSTLEDIKLAERAGGYVYQSTGGATRNRFIYWKTNNNVLELTEESLDVNLIGNRLRLRFQHTPLLEGVSIFETQNCVVVLAATVASVHRMSFPHPRRLNPDTVSRHHGLTSGPSVFFDASVSLLRDYHVLNHVGLGTALSHNSCSWLGPNGEAIFVLGTNTSALFVVSIDPQDAGGQVSSMEIRKSMTVGRFLSNILPTSLRSDEASISLVCHQADDDVFIFALSRDLRIRQWSYRRQDLLMMKSVQEHCSAPTSRSACMYKATDSRGPDLHLGVYVSFPEKSEFLLFRQVQDHGNYKISYVTTVLAPESDLVDFCLTSSCLWTLWVKQNDEPVVCMKNFREEGLYQSAWSGVFLQRGVPTEKITVPTALDAREIYLEKIFGHGAFSYTTLSKALGMYSRRGESSANPAFSCRTLKDEVVLAVEAEIRASATEVSEAELADVEYVNLALKCWGRFYHTCIQYHEVGSKPLGLFVDPTSQLTALIRRDHISMLRPCERLESLVLSENVADDNSTLVLIRHIKEINSLLTADMLLDFAQGLYNMESPGSLATRLASQLTNHFQPGLQEILRTDLDLVPALKDLVGCMDLRRELTVLPDQDMYYHNSWNLLFTSMIGRDFVASCLCQSMRFRFTFCQDLLLLECLLLNIGNKEKGAKQKCMDIRNNLLPKTEALVRAYYVALWATETEGSPVSSVLEGGINRLSLSSRSDGFGILCQNTQPSSLAWLFLRDAGGDLVRRRLTQSCKLVEECELWDQVLPAYIQATAELIWPFAPEYAFAKALLDLGQHLQLQEYVRLLGSWCKQNSGTCQFLLATSLLSCNEPQKACELFQKIAKGPFLEEPFLQPQIGTLVGDEELQSERSPLVLYFLRVIKAFEQAGHLEYVVELAMTALYAVTEPNDPKLPTLWSLVFRCQLELGHIKQAYDAIIQNPDAEECSQCLRQFVVVLCERRQLSTFVSFPFKEVINEVTSILKTRARATDLLNSPYYDVLYAMYVNAKRYREAAAMMHEYGSRLGQEVPGSQSLRRQQLCLLAAINCLLLAKPKYAWITSPLLVHAPANRSPKRDCDGEEVPQQVSRRVEVITVEDIRRELCLIQAWLLLVESGQEGISTPLSPEETTTLLVINGHFDVATKVCKSYQLDLDVVFEGLVSQCTKRSSGGAQDVHAIDPQWIIENPRAILDIPEQAWSLLRHYLQEYESEPGLTRYHRLVACQLLTHGYVLPPWFLALYKVRDPAELLRLYMTYGKLEDATDLAVEYVDATLGMGKEYFGLPNALHSTAPPVWLPHAVFDRLLVLLKTSGKMEEQHRRLSARMQEYLATLERVSAKMH</sequence>
<organism evidence="1 2">
    <name type="scientific">Ixodes persulcatus</name>
    <name type="common">Taiga tick</name>
    <dbReference type="NCBI Taxonomy" id="34615"/>
    <lineage>
        <taxon>Eukaryota</taxon>
        <taxon>Metazoa</taxon>
        <taxon>Ecdysozoa</taxon>
        <taxon>Arthropoda</taxon>
        <taxon>Chelicerata</taxon>
        <taxon>Arachnida</taxon>
        <taxon>Acari</taxon>
        <taxon>Parasitiformes</taxon>
        <taxon>Ixodida</taxon>
        <taxon>Ixodoidea</taxon>
        <taxon>Ixodidae</taxon>
        <taxon>Ixodinae</taxon>
        <taxon>Ixodes</taxon>
    </lineage>
</organism>
<accession>A0AC60PNQ0</accession>
<dbReference type="Proteomes" id="UP000805193">
    <property type="component" value="Unassembled WGS sequence"/>
</dbReference>
<evidence type="ECO:0000313" key="1">
    <source>
        <dbReference type="EMBL" id="KAG0422643.1"/>
    </source>
</evidence>
<gene>
    <name evidence="1" type="ORF">HPB47_001533</name>
</gene>
<evidence type="ECO:0000313" key="2">
    <source>
        <dbReference type="Proteomes" id="UP000805193"/>
    </source>
</evidence>
<protein>
    <submittedName>
        <fullName evidence="1">Uncharacterized protein</fullName>
    </submittedName>
</protein>
<name>A0AC60PNQ0_IXOPE</name>
<keyword evidence="2" id="KW-1185">Reference proteome</keyword>
<proteinExistence type="predicted"/>
<comment type="caution">
    <text evidence="1">The sequence shown here is derived from an EMBL/GenBank/DDBJ whole genome shotgun (WGS) entry which is preliminary data.</text>
</comment>
<dbReference type="EMBL" id="JABSTQ010010199">
    <property type="protein sequence ID" value="KAG0422643.1"/>
    <property type="molecule type" value="Genomic_DNA"/>
</dbReference>
<reference evidence="1 2" key="1">
    <citation type="journal article" date="2020" name="Cell">
        <title>Large-Scale Comparative Analyses of Tick Genomes Elucidate Their Genetic Diversity and Vector Capacities.</title>
        <authorList>
            <consortium name="Tick Genome and Microbiome Consortium (TIGMIC)"/>
            <person name="Jia N."/>
            <person name="Wang J."/>
            <person name="Shi W."/>
            <person name="Du L."/>
            <person name="Sun Y."/>
            <person name="Zhan W."/>
            <person name="Jiang J.F."/>
            <person name="Wang Q."/>
            <person name="Zhang B."/>
            <person name="Ji P."/>
            <person name="Bell-Sakyi L."/>
            <person name="Cui X.M."/>
            <person name="Yuan T.T."/>
            <person name="Jiang B.G."/>
            <person name="Yang W.F."/>
            <person name="Lam T.T."/>
            <person name="Chang Q.C."/>
            <person name="Ding S.J."/>
            <person name="Wang X.J."/>
            <person name="Zhu J.G."/>
            <person name="Ruan X.D."/>
            <person name="Zhao L."/>
            <person name="Wei J.T."/>
            <person name="Ye R.Z."/>
            <person name="Que T.C."/>
            <person name="Du C.H."/>
            <person name="Zhou Y.H."/>
            <person name="Cheng J.X."/>
            <person name="Dai P.F."/>
            <person name="Guo W.B."/>
            <person name="Han X.H."/>
            <person name="Huang E.J."/>
            <person name="Li L.F."/>
            <person name="Wei W."/>
            <person name="Gao Y.C."/>
            <person name="Liu J.Z."/>
            <person name="Shao H.Z."/>
            <person name="Wang X."/>
            <person name="Wang C.C."/>
            <person name="Yang T.C."/>
            <person name="Huo Q.B."/>
            <person name="Li W."/>
            <person name="Chen H.Y."/>
            <person name="Chen S.E."/>
            <person name="Zhou L.G."/>
            <person name="Ni X.B."/>
            <person name="Tian J.H."/>
            <person name="Sheng Y."/>
            <person name="Liu T."/>
            <person name="Pan Y.S."/>
            <person name="Xia L.Y."/>
            <person name="Li J."/>
            <person name="Zhao F."/>
            <person name="Cao W.C."/>
        </authorList>
    </citation>
    <scope>NUCLEOTIDE SEQUENCE [LARGE SCALE GENOMIC DNA]</scope>
    <source>
        <strain evidence="1">Iper-2018</strain>
    </source>
</reference>